<evidence type="ECO:0000259" key="2">
    <source>
        <dbReference type="Pfam" id="PF00304"/>
    </source>
</evidence>
<comment type="caution">
    <text evidence="3">The sequence shown here is derived from an EMBL/GenBank/DDBJ whole genome shotgun (WGS) entry which is preliminary data.</text>
</comment>
<feature type="chain" id="PRO_5032582945" description="Knottins-like domain-containing protein" evidence="1">
    <location>
        <begin position="24"/>
        <end position="96"/>
    </location>
</feature>
<accession>A0A835DZT6</accession>
<evidence type="ECO:0000313" key="4">
    <source>
        <dbReference type="Proteomes" id="UP000636709"/>
    </source>
</evidence>
<dbReference type="AlphaFoldDB" id="A0A835DZT6"/>
<name>A0A835DZT6_9POAL</name>
<dbReference type="EMBL" id="JACEFO010002479">
    <property type="protein sequence ID" value="KAF8658479.1"/>
    <property type="molecule type" value="Genomic_DNA"/>
</dbReference>
<evidence type="ECO:0000313" key="3">
    <source>
        <dbReference type="EMBL" id="KAF8658479.1"/>
    </source>
</evidence>
<gene>
    <name evidence="3" type="ORF">HU200_058933</name>
</gene>
<evidence type="ECO:0000256" key="1">
    <source>
        <dbReference type="SAM" id="SignalP"/>
    </source>
</evidence>
<sequence length="96" mass="10433">MAPSAKNAPVVFLLLVVLPIIMAIGESAYIGDYSCGHLSGNYKGLCIEWIHDNDCKRVCIDESNNNVGGHCHVFEYWCESICTTKTVAAASAPTRQ</sequence>
<dbReference type="InterPro" id="IPR036574">
    <property type="entry name" value="Scorpion_toxin-like_sf"/>
</dbReference>
<protein>
    <recommendedName>
        <fullName evidence="2">Knottins-like domain-containing protein</fullName>
    </recommendedName>
</protein>
<dbReference type="InterPro" id="IPR003614">
    <property type="entry name" value="Knottins"/>
</dbReference>
<dbReference type="Proteomes" id="UP000636709">
    <property type="component" value="Unassembled WGS sequence"/>
</dbReference>
<organism evidence="3 4">
    <name type="scientific">Digitaria exilis</name>
    <dbReference type="NCBI Taxonomy" id="1010633"/>
    <lineage>
        <taxon>Eukaryota</taxon>
        <taxon>Viridiplantae</taxon>
        <taxon>Streptophyta</taxon>
        <taxon>Embryophyta</taxon>
        <taxon>Tracheophyta</taxon>
        <taxon>Spermatophyta</taxon>
        <taxon>Magnoliopsida</taxon>
        <taxon>Liliopsida</taxon>
        <taxon>Poales</taxon>
        <taxon>Poaceae</taxon>
        <taxon>PACMAD clade</taxon>
        <taxon>Panicoideae</taxon>
        <taxon>Panicodae</taxon>
        <taxon>Paniceae</taxon>
        <taxon>Anthephorinae</taxon>
        <taxon>Digitaria</taxon>
    </lineage>
</organism>
<keyword evidence="4" id="KW-1185">Reference proteome</keyword>
<keyword evidence="1" id="KW-0732">Signal</keyword>
<reference evidence="3" key="1">
    <citation type="submission" date="2020-07" db="EMBL/GenBank/DDBJ databases">
        <title>Genome sequence and genetic diversity analysis of an under-domesticated orphan crop, white fonio (Digitaria exilis).</title>
        <authorList>
            <person name="Bennetzen J.L."/>
            <person name="Chen S."/>
            <person name="Ma X."/>
            <person name="Wang X."/>
            <person name="Yssel A.E.J."/>
            <person name="Chaluvadi S.R."/>
            <person name="Johnson M."/>
            <person name="Gangashetty P."/>
            <person name="Hamidou F."/>
            <person name="Sanogo M.D."/>
            <person name="Zwaenepoel A."/>
            <person name="Wallace J."/>
            <person name="Van De Peer Y."/>
            <person name="Van Deynze A."/>
        </authorList>
    </citation>
    <scope>NUCLEOTIDE SEQUENCE</scope>
    <source>
        <tissue evidence="3">Leaves</tissue>
    </source>
</reference>
<dbReference type="OrthoDB" id="685620at2759"/>
<dbReference type="Pfam" id="PF00304">
    <property type="entry name" value="Gamma-thionin"/>
    <property type="match status" value="1"/>
</dbReference>
<feature type="signal peptide" evidence="1">
    <location>
        <begin position="1"/>
        <end position="23"/>
    </location>
</feature>
<proteinExistence type="predicted"/>
<feature type="domain" description="Knottins-like" evidence="2">
    <location>
        <begin position="35"/>
        <end position="82"/>
    </location>
</feature>
<dbReference type="Gene3D" id="3.30.30.10">
    <property type="entry name" value="Knottin, scorpion toxin-like"/>
    <property type="match status" value="1"/>
</dbReference>
<dbReference type="SUPFAM" id="SSF57095">
    <property type="entry name" value="Scorpion toxin-like"/>
    <property type="match status" value="1"/>
</dbReference>